<dbReference type="InterPro" id="IPR008991">
    <property type="entry name" value="Translation_prot_SH3-like_sf"/>
</dbReference>
<dbReference type="Proteomes" id="UP000721442">
    <property type="component" value="Unassembled WGS sequence"/>
</dbReference>
<dbReference type="Pfam" id="PF02357">
    <property type="entry name" value="NusG"/>
    <property type="match status" value="1"/>
</dbReference>
<dbReference type="InterPro" id="IPR001062">
    <property type="entry name" value="Transcrpt_antiterm_NusG"/>
</dbReference>
<dbReference type="CDD" id="cd09891">
    <property type="entry name" value="NGN_Bact_1"/>
    <property type="match status" value="1"/>
</dbReference>
<evidence type="ECO:0000256" key="3">
    <source>
        <dbReference type="ARBA" id="ARBA00023015"/>
    </source>
</evidence>
<reference evidence="10" key="2">
    <citation type="journal article" date="2021" name="PeerJ">
        <title>Extensive microbial diversity within the chicken gut microbiome revealed by metagenomics and culture.</title>
        <authorList>
            <person name="Gilroy R."/>
            <person name="Ravi A."/>
            <person name="Getino M."/>
            <person name="Pursley I."/>
            <person name="Horton D.L."/>
            <person name="Alikhan N.F."/>
            <person name="Baker D."/>
            <person name="Gharbi K."/>
            <person name="Hall N."/>
            <person name="Watson M."/>
            <person name="Adriaenssens E.M."/>
            <person name="Foster-Nyarko E."/>
            <person name="Jarju S."/>
            <person name="Secka A."/>
            <person name="Antonio M."/>
            <person name="Oren A."/>
            <person name="Chaudhuri R.R."/>
            <person name="La Ragione R."/>
            <person name="Hildebrand F."/>
            <person name="Pallen M.J."/>
        </authorList>
    </citation>
    <scope>NUCLEOTIDE SEQUENCE</scope>
    <source>
        <strain evidence="10">B1-16210</strain>
    </source>
</reference>
<dbReference type="PANTHER" id="PTHR30265">
    <property type="entry name" value="RHO-INTERACTING TRANSCRIPTION TERMINATION FACTOR NUSG"/>
    <property type="match status" value="1"/>
</dbReference>
<comment type="similarity">
    <text evidence="5 7">Belongs to the NusG family.</text>
</comment>
<accession>A0A940ICC7</accession>
<dbReference type="Gene3D" id="2.30.30.30">
    <property type="match status" value="1"/>
</dbReference>
<dbReference type="GO" id="GO:0032784">
    <property type="term" value="P:regulation of DNA-templated transcription elongation"/>
    <property type="evidence" value="ECO:0007669"/>
    <property type="project" value="InterPro"/>
</dbReference>
<gene>
    <name evidence="5 10" type="primary">nusG</name>
    <name evidence="10" type="ORF">IAC77_03000</name>
</gene>
<dbReference type="InterPro" id="IPR047050">
    <property type="entry name" value="NGN"/>
</dbReference>
<dbReference type="InterPro" id="IPR005824">
    <property type="entry name" value="KOW"/>
</dbReference>
<dbReference type="Gene3D" id="3.30.70.940">
    <property type="entry name" value="NusG, N-terminal domain"/>
    <property type="match status" value="1"/>
</dbReference>
<evidence type="ECO:0000313" key="10">
    <source>
        <dbReference type="EMBL" id="MBO8407404.1"/>
    </source>
</evidence>
<keyword evidence="2 5" id="KW-0889">Transcription antitermination</keyword>
<dbReference type="CDD" id="cd06091">
    <property type="entry name" value="KOW_NusG"/>
    <property type="match status" value="1"/>
</dbReference>
<dbReference type="SUPFAM" id="SSF82679">
    <property type="entry name" value="N-utilization substance G protein NusG, N-terminal domain"/>
    <property type="match status" value="1"/>
</dbReference>
<reference evidence="10" key="1">
    <citation type="submission" date="2020-10" db="EMBL/GenBank/DDBJ databases">
        <authorList>
            <person name="Gilroy R."/>
        </authorList>
    </citation>
    <scope>NUCLEOTIDE SEQUENCE</scope>
    <source>
        <strain evidence="10">B1-16210</strain>
    </source>
</reference>
<dbReference type="SUPFAM" id="SSF50104">
    <property type="entry name" value="Translation proteins SH3-like domain"/>
    <property type="match status" value="1"/>
</dbReference>
<comment type="caution">
    <text evidence="10">The sequence shown here is derived from an EMBL/GenBank/DDBJ whole genome shotgun (WGS) entry which is preliminary data.</text>
</comment>
<sequence length="177" mass="20156">MEDKMQWFVVNVHTGCEDKVARGLREQIDKRRLNAYFGEILVPTREITEIKAGKRVKTEKKFFPGYIVVQMVMNNETFSLVKLMPQVVMFLGAKNKPIAVSEEEARRLLKQVEEGSVVTEDVTYEVGQEVHVIDGPFSGFNGVVAEVDNVKQKMTATILVFGRETSVELDFEQVERV</sequence>
<dbReference type="PANTHER" id="PTHR30265:SF2">
    <property type="entry name" value="TRANSCRIPTION TERMINATION_ANTITERMINATION PROTEIN NUSG"/>
    <property type="match status" value="1"/>
</dbReference>
<dbReference type="InterPro" id="IPR006645">
    <property type="entry name" value="NGN-like_dom"/>
</dbReference>
<name>A0A940ICC7_9PROT</name>
<comment type="function">
    <text evidence="5 7">Participates in transcription elongation, termination and antitermination.</text>
</comment>
<dbReference type="GO" id="GO:0006354">
    <property type="term" value="P:DNA-templated transcription elongation"/>
    <property type="evidence" value="ECO:0007669"/>
    <property type="project" value="UniProtKB-UniRule"/>
</dbReference>
<feature type="domain" description="NusG-like N-terminal" evidence="8">
    <location>
        <begin position="4"/>
        <end position="112"/>
    </location>
</feature>
<evidence type="ECO:0000259" key="8">
    <source>
        <dbReference type="SMART" id="SM00738"/>
    </source>
</evidence>
<evidence type="ECO:0000256" key="1">
    <source>
        <dbReference type="ARBA" id="ARBA00022472"/>
    </source>
</evidence>
<dbReference type="HAMAP" id="MF_00948">
    <property type="entry name" value="NusG"/>
    <property type="match status" value="1"/>
</dbReference>
<evidence type="ECO:0000313" key="11">
    <source>
        <dbReference type="Proteomes" id="UP000721442"/>
    </source>
</evidence>
<evidence type="ECO:0000256" key="6">
    <source>
        <dbReference type="NCBIfam" id="TIGR00922"/>
    </source>
</evidence>
<proteinExistence type="inferred from homology"/>
<evidence type="ECO:0000256" key="2">
    <source>
        <dbReference type="ARBA" id="ARBA00022814"/>
    </source>
</evidence>
<dbReference type="SMART" id="SM00738">
    <property type="entry name" value="NGN"/>
    <property type="match status" value="1"/>
</dbReference>
<dbReference type="InterPro" id="IPR036735">
    <property type="entry name" value="NGN_dom_sf"/>
</dbReference>
<dbReference type="GO" id="GO:0006353">
    <property type="term" value="P:DNA-templated transcription termination"/>
    <property type="evidence" value="ECO:0007669"/>
    <property type="project" value="UniProtKB-UniRule"/>
</dbReference>
<dbReference type="SMART" id="SM00739">
    <property type="entry name" value="KOW"/>
    <property type="match status" value="1"/>
</dbReference>
<evidence type="ECO:0000256" key="4">
    <source>
        <dbReference type="ARBA" id="ARBA00023163"/>
    </source>
</evidence>
<keyword evidence="3 5" id="KW-0805">Transcription regulation</keyword>
<evidence type="ECO:0000256" key="5">
    <source>
        <dbReference type="HAMAP-Rule" id="MF_00948"/>
    </source>
</evidence>
<dbReference type="PRINTS" id="PR00338">
    <property type="entry name" value="NUSGTNSCPFCT"/>
</dbReference>
<dbReference type="GO" id="GO:0005829">
    <property type="term" value="C:cytosol"/>
    <property type="evidence" value="ECO:0007669"/>
    <property type="project" value="TreeGrafter"/>
</dbReference>
<keyword evidence="1 5" id="KW-0806">Transcription termination</keyword>
<protein>
    <recommendedName>
        <fullName evidence="5 6">Transcription termination/antitermination protein NusG</fullName>
    </recommendedName>
</protein>
<dbReference type="GO" id="GO:0031564">
    <property type="term" value="P:transcription antitermination"/>
    <property type="evidence" value="ECO:0007669"/>
    <property type="project" value="UniProtKB-UniRule"/>
</dbReference>
<dbReference type="InterPro" id="IPR043425">
    <property type="entry name" value="NusG-like"/>
</dbReference>
<feature type="domain" description="KOW" evidence="9">
    <location>
        <begin position="123"/>
        <end position="150"/>
    </location>
</feature>
<dbReference type="EMBL" id="JADINE010000036">
    <property type="protein sequence ID" value="MBO8407404.1"/>
    <property type="molecule type" value="Genomic_DNA"/>
</dbReference>
<evidence type="ECO:0000256" key="7">
    <source>
        <dbReference type="RuleBase" id="RU000538"/>
    </source>
</evidence>
<dbReference type="NCBIfam" id="TIGR00922">
    <property type="entry name" value="nusG"/>
    <property type="match status" value="1"/>
</dbReference>
<organism evidence="10 11">
    <name type="scientific">Candidatus Enterousia excrementavium</name>
    <dbReference type="NCBI Taxonomy" id="2840789"/>
    <lineage>
        <taxon>Bacteria</taxon>
        <taxon>Pseudomonadati</taxon>
        <taxon>Pseudomonadota</taxon>
        <taxon>Alphaproteobacteria</taxon>
        <taxon>Candidatus Enterousia</taxon>
    </lineage>
</organism>
<dbReference type="InterPro" id="IPR014722">
    <property type="entry name" value="Rib_uL2_dom2"/>
</dbReference>
<keyword evidence="4 5" id="KW-0804">Transcription</keyword>
<evidence type="ECO:0000259" key="9">
    <source>
        <dbReference type="SMART" id="SM00739"/>
    </source>
</evidence>
<dbReference type="AlphaFoldDB" id="A0A940ICC7"/>